<evidence type="ECO:0000313" key="4">
    <source>
        <dbReference type="EMBL" id="MBB6052858.1"/>
    </source>
</evidence>
<dbReference type="PROSITE" id="PS52035">
    <property type="entry name" value="PEPTIDASE_M14"/>
    <property type="match status" value="1"/>
</dbReference>
<reference evidence="4 5" key="1">
    <citation type="submission" date="2020-08" db="EMBL/GenBank/DDBJ databases">
        <title>Genomic Encyclopedia of Type Strains, Phase IV (KMG-IV): sequencing the most valuable type-strain genomes for metagenomic binning, comparative biology and taxonomic classification.</title>
        <authorList>
            <person name="Goeker M."/>
        </authorList>
    </citation>
    <scope>NUCLEOTIDE SEQUENCE [LARGE SCALE GENOMIC DNA]</scope>
    <source>
        <strain evidence="4 5">DSM 23562</strain>
    </source>
</reference>
<keyword evidence="5" id="KW-1185">Reference proteome</keyword>
<comment type="similarity">
    <text evidence="1">Belongs to the peptidase M14 family.</text>
</comment>
<evidence type="ECO:0000256" key="2">
    <source>
        <dbReference type="SAM" id="MobiDB-lite"/>
    </source>
</evidence>
<proteinExistence type="inferred from homology"/>
<dbReference type="GO" id="GO:0006508">
    <property type="term" value="P:proteolysis"/>
    <property type="evidence" value="ECO:0007669"/>
    <property type="project" value="InterPro"/>
</dbReference>
<evidence type="ECO:0000259" key="3">
    <source>
        <dbReference type="PROSITE" id="PS52035"/>
    </source>
</evidence>
<protein>
    <recommendedName>
        <fullName evidence="3">Peptidase M14 domain-containing protein</fullName>
    </recommendedName>
</protein>
<evidence type="ECO:0000313" key="5">
    <source>
        <dbReference type="Proteomes" id="UP000520814"/>
    </source>
</evidence>
<feature type="domain" description="Peptidase M14" evidence="3">
    <location>
        <begin position="12"/>
        <end position="284"/>
    </location>
</feature>
<name>A0A7W9SVP8_ARMRO</name>
<feature type="active site" description="Proton donor/acceptor" evidence="1">
    <location>
        <position position="259"/>
    </location>
</feature>
<evidence type="ECO:0000256" key="1">
    <source>
        <dbReference type="PROSITE-ProRule" id="PRU01379"/>
    </source>
</evidence>
<dbReference type="GO" id="GO:0004181">
    <property type="term" value="F:metallocarboxypeptidase activity"/>
    <property type="evidence" value="ECO:0007669"/>
    <property type="project" value="InterPro"/>
</dbReference>
<accession>A0A7W9SVP8</accession>
<dbReference type="CDD" id="cd06241">
    <property type="entry name" value="M14-like"/>
    <property type="match status" value="1"/>
</dbReference>
<dbReference type="Proteomes" id="UP000520814">
    <property type="component" value="Unassembled WGS sequence"/>
</dbReference>
<dbReference type="GO" id="GO:0008270">
    <property type="term" value="F:zinc ion binding"/>
    <property type="evidence" value="ECO:0007669"/>
    <property type="project" value="InterPro"/>
</dbReference>
<dbReference type="RefSeq" id="WP_184202554.1">
    <property type="nucleotide sequence ID" value="NZ_JACHGW010000004.1"/>
</dbReference>
<dbReference type="Gene3D" id="3.40.630.10">
    <property type="entry name" value="Zn peptidases"/>
    <property type="match status" value="1"/>
</dbReference>
<dbReference type="SUPFAM" id="SSF53187">
    <property type="entry name" value="Zn-dependent exopeptidases"/>
    <property type="match status" value="1"/>
</dbReference>
<dbReference type="InterPro" id="IPR000834">
    <property type="entry name" value="Peptidase_M14"/>
</dbReference>
<dbReference type="AlphaFoldDB" id="A0A7W9SVP8"/>
<dbReference type="EMBL" id="JACHGW010000004">
    <property type="protein sequence ID" value="MBB6052858.1"/>
    <property type="molecule type" value="Genomic_DNA"/>
</dbReference>
<dbReference type="Pfam" id="PF00246">
    <property type="entry name" value="Peptidase_M14"/>
    <property type="match status" value="1"/>
</dbReference>
<comment type="caution">
    <text evidence="4">The sequence shown here is derived from an EMBL/GenBank/DDBJ whole genome shotgun (WGS) entry which is preliminary data.</text>
</comment>
<feature type="region of interest" description="Disordered" evidence="2">
    <location>
        <begin position="111"/>
        <end position="131"/>
    </location>
</feature>
<organism evidence="4 5">
    <name type="scientific">Armatimonas rosea</name>
    <dbReference type="NCBI Taxonomy" id="685828"/>
    <lineage>
        <taxon>Bacteria</taxon>
        <taxon>Bacillati</taxon>
        <taxon>Armatimonadota</taxon>
        <taxon>Armatimonadia</taxon>
        <taxon>Armatimonadales</taxon>
        <taxon>Armatimonadaceae</taxon>
        <taxon>Armatimonas</taxon>
    </lineage>
</organism>
<gene>
    <name evidence="4" type="ORF">HNQ39_004679</name>
</gene>
<sequence>MPLQTPPQTRAERTGYAETSHYDDVIAFLEALKLPITVLATSDQGRKVPLVTLGKGKLKVYIQANIHGGEVEGKEAALMLLRDLPKSHPKLLEKLTLVVCPIYNCDGNEKWGEGKRNRGSQDGPEVIGERANGAGLDLNRDCMKAESPEMRGVLEHIYRKHDPALVLDLHTTNGTRHGYHLTYSPPLNPNSDPAVLAYVRDSLLPIVRKRLEKEKSWKLFDYGNVERRGMERVWATFGDEPRYVTNYAGLRGRLSILSEAVSFLPFETRVKVTYDFVLAILEEAAKDSEKIQQLVRDADKRRRTELGVRFEMAARATPESVPLEKPGPDAETDHRKAPKELEQVTLPVWDRFKTTRSNKVPKGYFVTHGKVIELLKSHGIQGQDYSHKGSIETFVVSQKQVSRTPFQGHRLIQFEGSWIEKEALVTFGWFVPTDQPLQALIFQLLEPENLDSAAAWGLFENPPGFEAPLPLIRVPQK</sequence>